<dbReference type="RefSeq" id="WP_136165270.1">
    <property type="nucleotide sequence ID" value="NZ_KZ819073.1"/>
</dbReference>
<reference evidence="2 3" key="1">
    <citation type="submission" date="2018-04" db="EMBL/GenBank/DDBJ databases">
        <title>Brenneria corticis sp.nov.</title>
        <authorList>
            <person name="Li Y."/>
        </authorList>
    </citation>
    <scope>NUCLEOTIDE SEQUENCE [LARGE SCALE GENOMIC DNA]</scope>
    <source>
        <strain evidence="2 3">CFCC 11842</strain>
    </source>
</reference>
<evidence type="ECO:0000313" key="2">
    <source>
        <dbReference type="EMBL" id="PWC18100.1"/>
    </source>
</evidence>
<feature type="domain" description="Antitoxin SocA-like Panacea" evidence="1">
    <location>
        <begin position="29"/>
        <end position="145"/>
    </location>
</feature>
<evidence type="ECO:0000313" key="3">
    <source>
        <dbReference type="Proteomes" id="UP000296159"/>
    </source>
</evidence>
<dbReference type="Pfam" id="PF13274">
    <property type="entry name" value="SocA_Panacea"/>
    <property type="match status" value="1"/>
</dbReference>
<proteinExistence type="predicted"/>
<protein>
    <recommendedName>
        <fullName evidence="1">Antitoxin SocA-like Panacea domain-containing protein</fullName>
    </recommendedName>
</protein>
<organism evidence="2 3">
    <name type="scientific">Brenneria corticis</name>
    <dbReference type="NCBI Taxonomy" id="2173106"/>
    <lineage>
        <taxon>Bacteria</taxon>
        <taxon>Pseudomonadati</taxon>
        <taxon>Pseudomonadota</taxon>
        <taxon>Gammaproteobacteria</taxon>
        <taxon>Enterobacterales</taxon>
        <taxon>Pectobacteriaceae</taxon>
        <taxon>Brenneria</taxon>
    </lineage>
</organism>
<comment type="caution">
    <text evidence="2">The sequence shown here is derived from an EMBL/GenBank/DDBJ whole genome shotgun (WGS) entry which is preliminary data.</text>
</comment>
<dbReference type="InterPro" id="IPR025272">
    <property type="entry name" value="SocA_Panacea"/>
</dbReference>
<name>A0A2U1U8W3_9GAMM</name>
<dbReference type="EMBL" id="QDKH01000005">
    <property type="protein sequence ID" value="PWC18100.1"/>
    <property type="molecule type" value="Genomic_DNA"/>
</dbReference>
<keyword evidence="3" id="KW-1185">Reference proteome</keyword>
<dbReference type="Proteomes" id="UP000296159">
    <property type="component" value="Unassembled WGS sequence"/>
</dbReference>
<gene>
    <name evidence="2" type="ORF">DDT56_04300</name>
</gene>
<accession>A0A2U1U8W3</accession>
<sequence length="191" mass="21865">MNMFSENKTAQMAGYLLLKRGGRMAYIKLMKLLYLADREYMLTYGYSMTGDRAVSMDNGPVLSKTYDLLKSGSPQEESPWSEWIAGEKDYEVSIKKQVRGLDDDEAFDELSRADLRILDKVFSEFGGYKRFELCDLTHKMCAEWQNPHGSSVPISPKDIFMAGGKTEEEADALIERMRERNAVQEFSHQLS</sequence>
<evidence type="ECO:0000259" key="1">
    <source>
        <dbReference type="Pfam" id="PF13274"/>
    </source>
</evidence>
<dbReference type="AlphaFoldDB" id="A0A2U1U8W3"/>